<name>A0A1F5VSE0_9BACT</name>
<dbReference type="Proteomes" id="UP000178943">
    <property type="component" value="Unassembled WGS sequence"/>
</dbReference>
<sequence>MQKIGLMILLLFGIFLVQSNVSYTQVQAGISVDDEGVQGFYLSVGEYYHVPEKEVIVVRERKIPDEEIPVVFFLASKAKVPSATLIDMRLGGKSWMDISLHFGLGADIFYVPVTVMPGPPYGRAYGYYKNKPQKEWKKIVLVDDDIVNLVNLKFISAHYGYSPEEVIKLRAGGYTFIKINGHCKKAKKEKAGKPLMAPKPDKVKAKETGKGKKK</sequence>
<feature type="region of interest" description="Disordered" evidence="1">
    <location>
        <begin position="187"/>
        <end position="214"/>
    </location>
</feature>
<organism evidence="2 3">
    <name type="scientific">Candidatus Fischerbacteria bacterium RBG_13_37_8</name>
    <dbReference type="NCBI Taxonomy" id="1817863"/>
    <lineage>
        <taxon>Bacteria</taxon>
        <taxon>Candidatus Fischeribacteriota</taxon>
    </lineage>
</organism>
<feature type="compositionally biased region" description="Basic and acidic residues" evidence="1">
    <location>
        <begin position="199"/>
        <end position="214"/>
    </location>
</feature>
<dbReference type="EMBL" id="MFGW01000093">
    <property type="protein sequence ID" value="OGF66392.1"/>
    <property type="molecule type" value="Genomic_DNA"/>
</dbReference>
<dbReference type="AlphaFoldDB" id="A0A1F5VSE0"/>
<proteinExistence type="predicted"/>
<protein>
    <submittedName>
        <fullName evidence="2">Uncharacterized protein</fullName>
    </submittedName>
</protein>
<accession>A0A1F5VSE0</accession>
<evidence type="ECO:0000313" key="3">
    <source>
        <dbReference type="Proteomes" id="UP000178943"/>
    </source>
</evidence>
<reference evidence="2 3" key="1">
    <citation type="journal article" date="2016" name="Nat. Commun.">
        <title>Thousands of microbial genomes shed light on interconnected biogeochemical processes in an aquifer system.</title>
        <authorList>
            <person name="Anantharaman K."/>
            <person name="Brown C.T."/>
            <person name="Hug L.A."/>
            <person name="Sharon I."/>
            <person name="Castelle C.J."/>
            <person name="Probst A.J."/>
            <person name="Thomas B.C."/>
            <person name="Singh A."/>
            <person name="Wilkins M.J."/>
            <person name="Karaoz U."/>
            <person name="Brodie E.L."/>
            <person name="Williams K.H."/>
            <person name="Hubbard S.S."/>
            <person name="Banfield J.F."/>
        </authorList>
    </citation>
    <scope>NUCLEOTIDE SEQUENCE [LARGE SCALE GENOMIC DNA]</scope>
</reference>
<evidence type="ECO:0000313" key="2">
    <source>
        <dbReference type="EMBL" id="OGF66392.1"/>
    </source>
</evidence>
<comment type="caution">
    <text evidence="2">The sequence shown here is derived from an EMBL/GenBank/DDBJ whole genome shotgun (WGS) entry which is preliminary data.</text>
</comment>
<evidence type="ECO:0000256" key="1">
    <source>
        <dbReference type="SAM" id="MobiDB-lite"/>
    </source>
</evidence>
<gene>
    <name evidence="2" type="ORF">A2Y62_12530</name>
</gene>